<reference evidence="2" key="1">
    <citation type="submission" date="2023-08" db="EMBL/GenBank/DDBJ databases">
        <title>Pelteobagrus vachellii genome.</title>
        <authorList>
            <person name="Liu H."/>
        </authorList>
    </citation>
    <scope>NUCLEOTIDE SEQUENCE</scope>
    <source>
        <strain evidence="2">PRFRI_2022a</strain>
        <tissue evidence="2">Muscle</tissue>
    </source>
</reference>
<evidence type="ECO:0000256" key="1">
    <source>
        <dbReference type="SAM" id="MobiDB-lite"/>
    </source>
</evidence>
<dbReference type="Proteomes" id="UP001187315">
    <property type="component" value="Unassembled WGS sequence"/>
</dbReference>
<dbReference type="AlphaFoldDB" id="A0AA88T8U1"/>
<comment type="caution">
    <text evidence="2">The sequence shown here is derived from an EMBL/GenBank/DDBJ whole genome shotgun (WGS) entry which is preliminary data.</text>
</comment>
<sequence length="146" mass="16497">MVLLVGTGDGPLERPETDDMGDLLSALIDSQQPLEGIPDDDHMDSSDGTPVQSSFDDHISLEGLRKGTCQPTTSEAARREDGVANLGQITKRQTIHEKLAMDYHEHKLKYLKEEHEIKMKILHIELALKEEERNMKQQQMLSSSRF</sequence>
<name>A0AA88T8U1_TACVA</name>
<keyword evidence="3" id="KW-1185">Reference proteome</keyword>
<evidence type="ECO:0000313" key="3">
    <source>
        <dbReference type="Proteomes" id="UP001187315"/>
    </source>
</evidence>
<protein>
    <submittedName>
        <fullName evidence="2">Uncharacterized protein</fullName>
    </submittedName>
</protein>
<evidence type="ECO:0000313" key="2">
    <source>
        <dbReference type="EMBL" id="KAK2863745.1"/>
    </source>
</evidence>
<organism evidence="2 3">
    <name type="scientific">Tachysurus vachellii</name>
    <name type="common">Darkbarbel catfish</name>
    <name type="synonym">Pelteobagrus vachellii</name>
    <dbReference type="NCBI Taxonomy" id="175792"/>
    <lineage>
        <taxon>Eukaryota</taxon>
        <taxon>Metazoa</taxon>
        <taxon>Chordata</taxon>
        <taxon>Craniata</taxon>
        <taxon>Vertebrata</taxon>
        <taxon>Euteleostomi</taxon>
        <taxon>Actinopterygii</taxon>
        <taxon>Neopterygii</taxon>
        <taxon>Teleostei</taxon>
        <taxon>Ostariophysi</taxon>
        <taxon>Siluriformes</taxon>
        <taxon>Bagridae</taxon>
        <taxon>Tachysurus</taxon>
    </lineage>
</organism>
<feature type="region of interest" description="Disordered" evidence="1">
    <location>
        <begin position="30"/>
        <end position="55"/>
    </location>
</feature>
<gene>
    <name evidence="2" type="ORF">Q7C36_002899</name>
</gene>
<accession>A0AA88T8U1</accession>
<proteinExistence type="predicted"/>
<dbReference type="EMBL" id="JAVHJS010000003">
    <property type="protein sequence ID" value="KAK2863745.1"/>
    <property type="molecule type" value="Genomic_DNA"/>
</dbReference>